<reference evidence="4 5" key="1">
    <citation type="submission" date="2016-11" db="EMBL/GenBank/DDBJ databases">
        <authorList>
            <person name="Jaros S."/>
            <person name="Januszkiewicz K."/>
            <person name="Wedrychowicz H."/>
        </authorList>
    </citation>
    <scope>NUCLEOTIDE SEQUENCE [LARGE SCALE GENOMIC DNA]</scope>
    <source>
        <strain evidence="4 5">DSM 21637</strain>
    </source>
</reference>
<dbReference type="CDD" id="cd06588">
    <property type="entry name" value="PhnB_like"/>
    <property type="match status" value="1"/>
</dbReference>
<dbReference type="InterPro" id="IPR028973">
    <property type="entry name" value="PhnB-like"/>
</dbReference>
<evidence type="ECO:0000313" key="5">
    <source>
        <dbReference type="Proteomes" id="UP000182350"/>
    </source>
</evidence>
<dbReference type="OrthoDB" id="9795306at2"/>
<dbReference type="PANTHER" id="PTHR33990:SF1">
    <property type="entry name" value="PROTEIN YJDN"/>
    <property type="match status" value="1"/>
</dbReference>
<sequence>MKFMMMRKADSKTEQGCMPSDELLQSMGEYNRRMHDAGVFVSGEGLRPTSEGYRLTFRGSEPLVTQGPFTETRELLAGFTVLEVDSPEQAIEWARQWPREDVGDGELTLELRRYYELADFAEGEGLEVHRQLDQQLTRQPSGINSYLMFNGHCREALSFYADLLGGRIEALLTHGETPAASEVAADWQDKIIHGCINIGGRRLMGSDAPADHYQLPRGMMVQLEYAQVEQAQQVFEQLAAGGQVQMPFGATFWAEGFGMLTDRFGIGWIINCSHCNGEDS</sequence>
<dbReference type="Proteomes" id="UP000182350">
    <property type="component" value="Unassembled WGS sequence"/>
</dbReference>
<dbReference type="InterPro" id="IPR005545">
    <property type="entry name" value="YCII"/>
</dbReference>
<name>A0A1K1TK29_9GAMM</name>
<dbReference type="RefSeq" id="WP_072324449.1">
    <property type="nucleotide sequence ID" value="NZ_FPJW01000001.1"/>
</dbReference>
<dbReference type="InterPro" id="IPR004360">
    <property type="entry name" value="Glyas_Fos-R_dOase_dom"/>
</dbReference>
<organism evidence="4 5">
    <name type="scientific">Marinospirillum alkaliphilum DSM 21637</name>
    <dbReference type="NCBI Taxonomy" id="1122209"/>
    <lineage>
        <taxon>Bacteria</taxon>
        <taxon>Pseudomonadati</taxon>
        <taxon>Pseudomonadota</taxon>
        <taxon>Gammaproteobacteria</taxon>
        <taxon>Oceanospirillales</taxon>
        <taxon>Oceanospirillaceae</taxon>
        <taxon>Marinospirillum</taxon>
    </lineage>
</organism>
<dbReference type="Pfam" id="PF03795">
    <property type="entry name" value="YCII"/>
    <property type="match status" value="1"/>
</dbReference>
<dbReference type="SUPFAM" id="SSF54593">
    <property type="entry name" value="Glyoxalase/Bleomycin resistance protein/Dihydroxybiphenyl dioxygenase"/>
    <property type="match status" value="1"/>
</dbReference>
<dbReference type="Gene3D" id="3.10.180.10">
    <property type="entry name" value="2,3-Dihydroxybiphenyl 1,2-Dioxygenase, domain 1"/>
    <property type="match status" value="1"/>
</dbReference>
<evidence type="ECO:0000259" key="3">
    <source>
        <dbReference type="Pfam" id="PF03795"/>
    </source>
</evidence>
<dbReference type="InterPro" id="IPR029068">
    <property type="entry name" value="Glyas_Bleomycin-R_OHBP_Dase"/>
</dbReference>
<dbReference type="Pfam" id="PF00903">
    <property type="entry name" value="Glyoxalase"/>
    <property type="match status" value="1"/>
</dbReference>
<gene>
    <name evidence="4" type="ORF">SAMN02745752_00195</name>
</gene>
<proteinExistence type="inferred from homology"/>
<dbReference type="InterPro" id="IPR011008">
    <property type="entry name" value="Dimeric_a/b-barrel"/>
</dbReference>
<accession>A0A1K1TK29</accession>
<comment type="similarity">
    <text evidence="1">Belongs to the YciI family.</text>
</comment>
<keyword evidence="5" id="KW-1185">Reference proteome</keyword>
<dbReference type="EMBL" id="FPJW01000001">
    <property type="protein sequence ID" value="SFX00912.1"/>
    <property type="molecule type" value="Genomic_DNA"/>
</dbReference>
<dbReference type="STRING" id="1122209.SAMN02745752_00195"/>
<dbReference type="Gene3D" id="3.30.70.1060">
    <property type="entry name" value="Dimeric alpha+beta barrel"/>
    <property type="match status" value="1"/>
</dbReference>
<evidence type="ECO:0000256" key="1">
    <source>
        <dbReference type="ARBA" id="ARBA00007689"/>
    </source>
</evidence>
<dbReference type="PANTHER" id="PTHR33990">
    <property type="entry name" value="PROTEIN YJDN-RELATED"/>
    <property type="match status" value="1"/>
</dbReference>
<feature type="domain" description="YCII-related" evidence="3">
    <location>
        <begin position="1"/>
        <end position="99"/>
    </location>
</feature>
<dbReference type="AlphaFoldDB" id="A0A1K1TK29"/>
<evidence type="ECO:0000313" key="4">
    <source>
        <dbReference type="EMBL" id="SFX00912.1"/>
    </source>
</evidence>
<dbReference type="SUPFAM" id="SSF54909">
    <property type="entry name" value="Dimeric alpha+beta barrel"/>
    <property type="match status" value="1"/>
</dbReference>
<evidence type="ECO:0000259" key="2">
    <source>
        <dbReference type="Pfam" id="PF00903"/>
    </source>
</evidence>
<feature type="domain" description="Glyoxalase/fosfomycin resistance/dioxygenase" evidence="2">
    <location>
        <begin position="142"/>
        <end position="268"/>
    </location>
</feature>
<protein>
    <submittedName>
        <fullName evidence="4">Uncharacterized conserved protein PhnB, glyoxalase superfamily</fullName>
    </submittedName>
</protein>